<keyword evidence="1" id="KW-0732">Signal</keyword>
<keyword evidence="3" id="KW-1185">Reference proteome</keyword>
<organism evidence="2 3">
    <name type="scientific">Pseudaminobacter salicylatoxidans</name>
    <dbReference type="NCBI Taxonomy" id="93369"/>
    <lineage>
        <taxon>Bacteria</taxon>
        <taxon>Pseudomonadati</taxon>
        <taxon>Pseudomonadota</taxon>
        <taxon>Alphaproteobacteria</taxon>
        <taxon>Hyphomicrobiales</taxon>
        <taxon>Phyllobacteriaceae</taxon>
        <taxon>Pseudaminobacter</taxon>
    </lineage>
</organism>
<dbReference type="Proteomes" id="UP000245396">
    <property type="component" value="Unassembled WGS sequence"/>
</dbReference>
<feature type="signal peptide" evidence="1">
    <location>
        <begin position="1"/>
        <end position="20"/>
    </location>
</feature>
<sequence>MKTILATALLTMMAIAPTMAGEMQGKIKSVDMKKHEITMQDGMSVMVKPTVKLDGLKAGEQVKITTGSDKMATAVERVK</sequence>
<evidence type="ECO:0000256" key="1">
    <source>
        <dbReference type="SAM" id="SignalP"/>
    </source>
</evidence>
<gene>
    <name evidence="2" type="ORF">C7441_11251</name>
</gene>
<name>A0A316C1D0_PSESE</name>
<evidence type="ECO:0000313" key="2">
    <source>
        <dbReference type="EMBL" id="PWJ80511.1"/>
    </source>
</evidence>
<reference evidence="2 3" key="1">
    <citation type="submission" date="2018-05" db="EMBL/GenBank/DDBJ databases">
        <title>Genomic Encyclopedia of Type Strains, Phase IV (KMG-IV): sequencing the most valuable type-strain genomes for metagenomic binning, comparative biology and taxonomic classification.</title>
        <authorList>
            <person name="Goeker M."/>
        </authorList>
    </citation>
    <scope>NUCLEOTIDE SEQUENCE [LARGE SCALE GENOMIC DNA]</scope>
    <source>
        <strain evidence="2 3">DSM 6986</strain>
    </source>
</reference>
<dbReference type="OrthoDB" id="8101060at2"/>
<feature type="chain" id="PRO_5016395884" evidence="1">
    <location>
        <begin position="21"/>
        <end position="79"/>
    </location>
</feature>
<dbReference type="EMBL" id="QGGG01000012">
    <property type="protein sequence ID" value="PWJ80511.1"/>
    <property type="molecule type" value="Genomic_DNA"/>
</dbReference>
<accession>A0A316C1D0</accession>
<evidence type="ECO:0000313" key="3">
    <source>
        <dbReference type="Proteomes" id="UP000245396"/>
    </source>
</evidence>
<comment type="caution">
    <text evidence="2">The sequence shown here is derived from an EMBL/GenBank/DDBJ whole genome shotgun (WGS) entry which is preliminary data.</text>
</comment>
<protein>
    <submittedName>
        <fullName evidence="2">Uncharacterized protein DUF1344</fullName>
    </submittedName>
</protein>
<dbReference type="RefSeq" id="WP_019171345.1">
    <property type="nucleotide sequence ID" value="NZ_QGGG01000012.1"/>
</dbReference>
<dbReference type="AlphaFoldDB" id="A0A316C1D0"/>
<proteinExistence type="predicted"/>